<accession>A0AAN6RHV0</accession>
<evidence type="ECO:0000313" key="3">
    <source>
        <dbReference type="Proteomes" id="UP001280581"/>
    </source>
</evidence>
<evidence type="ECO:0000313" key="2">
    <source>
        <dbReference type="EMBL" id="KAK3209300.1"/>
    </source>
</evidence>
<dbReference type="Proteomes" id="UP001280581">
    <property type="component" value="Unassembled WGS sequence"/>
</dbReference>
<dbReference type="AlphaFoldDB" id="A0AAN6RHV0"/>
<feature type="compositionally biased region" description="Polar residues" evidence="1">
    <location>
        <begin position="332"/>
        <end position="350"/>
    </location>
</feature>
<feature type="compositionally biased region" description="Basic residues" evidence="1">
    <location>
        <begin position="98"/>
        <end position="109"/>
    </location>
</feature>
<feature type="compositionally biased region" description="Polar residues" evidence="1">
    <location>
        <begin position="64"/>
        <end position="88"/>
    </location>
</feature>
<reference evidence="2 3" key="1">
    <citation type="submission" date="2021-02" db="EMBL/GenBank/DDBJ databases">
        <title>Genome assembly of Pseudopithomyces chartarum.</title>
        <authorList>
            <person name="Jauregui R."/>
            <person name="Singh J."/>
            <person name="Voisey C."/>
        </authorList>
    </citation>
    <scope>NUCLEOTIDE SEQUENCE [LARGE SCALE GENOMIC DNA]</scope>
    <source>
        <strain evidence="2 3">AGR01</strain>
    </source>
</reference>
<feature type="compositionally biased region" description="Basic residues" evidence="1">
    <location>
        <begin position="48"/>
        <end position="57"/>
    </location>
</feature>
<protein>
    <submittedName>
        <fullName evidence="2">Uncharacterized protein</fullName>
    </submittedName>
</protein>
<sequence>MTTDLDYEELNFRYTLFSMVRSTASIALPTVLSNVPEDPSPTPSRSSSGKHRGHRHKPADIQRRGTSLNNNSTPALETQASLKSSNDGPVTEQEPSSKRIRSHGPRYANIKRKFKNSIETLKKVQRQGFRRQEKNVQSGMDDVDHTIDKHQQSLPPPRSSQGSVSEINGVEGPCRVTENVHSDRGNAATQAIENLKSFDKEAIRSMTPEQRKEWIREQITTFNHRMTCNCGCKRRHSLTSTNERSSIREYEVSPTVSSFQRIALDQMGSQFDAIPGAFFNHTGPLTISATRISEAVTAVDNHSAASTPRQSRLDFVQQAHRSRSPRPASLLHSRNSWQPSRNARGQRNSMDSILASSTIRSSWRGPARLSNVSLVSRAEPEDSIRRDEMA</sequence>
<feature type="region of interest" description="Disordered" evidence="1">
    <location>
        <begin position="147"/>
        <end position="168"/>
    </location>
</feature>
<organism evidence="2 3">
    <name type="scientific">Pseudopithomyces chartarum</name>
    <dbReference type="NCBI Taxonomy" id="1892770"/>
    <lineage>
        <taxon>Eukaryota</taxon>
        <taxon>Fungi</taxon>
        <taxon>Dikarya</taxon>
        <taxon>Ascomycota</taxon>
        <taxon>Pezizomycotina</taxon>
        <taxon>Dothideomycetes</taxon>
        <taxon>Pleosporomycetidae</taxon>
        <taxon>Pleosporales</taxon>
        <taxon>Massarineae</taxon>
        <taxon>Didymosphaeriaceae</taxon>
        <taxon>Pseudopithomyces</taxon>
    </lineage>
</organism>
<feature type="region of interest" description="Disordered" evidence="1">
    <location>
        <begin position="32"/>
        <end position="109"/>
    </location>
</feature>
<feature type="region of interest" description="Disordered" evidence="1">
    <location>
        <begin position="300"/>
        <end position="350"/>
    </location>
</feature>
<dbReference type="EMBL" id="WVTA01000006">
    <property type="protein sequence ID" value="KAK3209300.1"/>
    <property type="molecule type" value="Genomic_DNA"/>
</dbReference>
<name>A0AAN6RHV0_9PLEO</name>
<keyword evidence="3" id="KW-1185">Reference proteome</keyword>
<gene>
    <name evidence="2" type="ORF">GRF29_69g1370400</name>
</gene>
<proteinExistence type="predicted"/>
<comment type="caution">
    <text evidence="2">The sequence shown here is derived from an EMBL/GenBank/DDBJ whole genome shotgun (WGS) entry which is preliminary data.</text>
</comment>
<evidence type="ECO:0000256" key="1">
    <source>
        <dbReference type="SAM" id="MobiDB-lite"/>
    </source>
</evidence>